<dbReference type="PROSITE" id="PS51724">
    <property type="entry name" value="SPOR"/>
    <property type="match status" value="1"/>
</dbReference>
<feature type="domain" description="SPOR" evidence="2">
    <location>
        <begin position="943"/>
        <end position="1026"/>
    </location>
</feature>
<proteinExistence type="predicted"/>
<dbReference type="Gene3D" id="3.30.70.1070">
    <property type="entry name" value="Sporulation related repeat"/>
    <property type="match status" value="1"/>
</dbReference>
<feature type="region of interest" description="Disordered" evidence="1">
    <location>
        <begin position="753"/>
        <end position="774"/>
    </location>
</feature>
<dbReference type="RefSeq" id="WP_145633989.1">
    <property type="nucleotide sequence ID" value="NZ_VIWP01000002.1"/>
</dbReference>
<gene>
    <name evidence="3" type="ORF">FHW37_10254</name>
</gene>
<dbReference type="InterPro" id="IPR036680">
    <property type="entry name" value="SPOR-like_sf"/>
</dbReference>
<dbReference type="OrthoDB" id="7338235at2"/>
<dbReference type="InterPro" id="IPR007730">
    <property type="entry name" value="SPOR-like_dom"/>
</dbReference>
<dbReference type="AlphaFoldDB" id="A0A561R1C4"/>
<dbReference type="EMBL" id="VIWP01000002">
    <property type="protein sequence ID" value="TWF56427.1"/>
    <property type="molecule type" value="Genomic_DNA"/>
</dbReference>
<dbReference type="SUPFAM" id="SSF110997">
    <property type="entry name" value="Sporulation related repeat"/>
    <property type="match status" value="1"/>
</dbReference>
<reference evidence="3 4" key="1">
    <citation type="submission" date="2019-06" db="EMBL/GenBank/DDBJ databases">
        <title>Sorghum-associated microbial communities from plants grown in Nebraska, USA.</title>
        <authorList>
            <person name="Schachtman D."/>
        </authorList>
    </citation>
    <scope>NUCLEOTIDE SEQUENCE [LARGE SCALE GENOMIC DNA]</scope>
    <source>
        <strain evidence="3 4">1225</strain>
    </source>
</reference>
<accession>A0A561R1C4</accession>
<feature type="compositionally biased region" description="Polar residues" evidence="1">
    <location>
        <begin position="883"/>
        <end position="892"/>
    </location>
</feature>
<protein>
    <submittedName>
        <fullName evidence="3">Sporulation related protein</fullName>
    </submittedName>
</protein>
<evidence type="ECO:0000259" key="2">
    <source>
        <dbReference type="PROSITE" id="PS51724"/>
    </source>
</evidence>
<dbReference type="GO" id="GO:0042834">
    <property type="term" value="F:peptidoglycan binding"/>
    <property type="evidence" value="ECO:0007669"/>
    <property type="project" value="InterPro"/>
</dbReference>
<dbReference type="Pfam" id="PF05036">
    <property type="entry name" value="SPOR"/>
    <property type="match status" value="1"/>
</dbReference>
<evidence type="ECO:0000256" key="1">
    <source>
        <dbReference type="SAM" id="MobiDB-lite"/>
    </source>
</evidence>
<keyword evidence="4" id="KW-1185">Reference proteome</keyword>
<organism evidence="3 4">
    <name type="scientific">Neorhizobium alkalisoli</name>
    <dbReference type="NCBI Taxonomy" id="528178"/>
    <lineage>
        <taxon>Bacteria</taxon>
        <taxon>Pseudomonadati</taxon>
        <taxon>Pseudomonadota</taxon>
        <taxon>Alphaproteobacteria</taxon>
        <taxon>Hyphomicrobiales</taxon>
        <taxon>Rhizobiaceae</taxon>
        <taxon>Rhizobium/Agrobacterium group</taxon>
        <taxon>Neorhizobium</taxon>
    </lineage>
</organism>
<name>A0A561R1C4_9HYPH</name>
<dbReference type="Proteomes" id="UP000320653">
    <property type="component" value="Unassembled WGS sequence"/>
</dbReference>
<feature type="region of interest" description="Disordered" evidence="1">
    <location>
        <begin position="883"/>
        <end position="905"/>
    </location>
</feature>
<evidence type="ECO:0000313" key="4">
    <source>
        <dbReference type="Proteomes" id="UP000320653"/>
    </source>
</evidence>
<comment type="caution">
    <text evidence="3">The sequence shown here is derived from an EMBL/GenBank/DDBJ whole genome shotgun (WGS) entry which is preliminary data.</text>
</comment>
<evidence type="ECO:0000313" key="3">
    <source>
        <dbReference type="EMBL" id="TWF56427.1"/>
    </source>
</evidence>
<sequence length="1026" mass="106653">MAENNLARSRNDGPDFFADGDPLAELARIVGFEEKPAVRPAPPVSADQVVGPRHDPVFNLEDELLREFEQYDTPRIDPVNDIPLDEPAQEAASAAFDAPAYGNAPEQLEANSYTEQAAEQVYVEPIQPDDVAEWRGEGALAADPASTAYPSVEPAAVYAEPTPVPTPFEEIRPEPVFEEPVRQAQAYDPAAFFEAEPKFERAQPAAPVEAPAFDLAAELENSFISEPQPVAPAAPVIPVQQVQQPESRRKEGYTPGFRMPLANFHINGGVTPIARAPETAPVVAPQPVFDAPTLDAKTADAQASDAVAAAAADWDLSFMKTDAASAPVASQPIASSPVQPLAFELPKPAAPAVADVQVQKPVEKFSALDELIYDIGRFPVGGQPATPVKPLVASPAPIVAAPVIAAPIVAAPAVAAAAPKVSDDPFDIDPFADEAFELALDDLELDLADIVGEENNRQPVKQAVEAQQPVRAAQAAAFTAPAAVFDAPSENARSFAQPAVAAAAEEDVSEQVAEELPFDPALIADSEENPEAIAELDVPALPVEEPEEEPLYTPEYDLDIDAELAALLVEPSNTASPAAKEQAAIPVSAAAAARAAEPRKDAQPVQADLDDFEKALEEDFRRSLATPLPAADYDAEAAYAGEFEESGSRRSARAWVLPLAFVGAVALFGGGAYALLGGGMSRVVSGGEPVVIAADKDPIKVVPENPGGKTVPNQDKAVYDRVAGAAPQTPKQQALISSDEQPVDVVQKTLMPESLPLEGENDIEPTDVGQTEDPRLLPQQGQQQVAANGQQDAVTVAPRRVKTMIVRPDGKLVEQEVSASAASPVPALASPSSEKMPAASVKAPELAAANAAPAAHSAAPASIQQTSASATDIMPVSTTTAEMQAPANTSVSKAPVPTTRPSQQPVNVVAAVSDKGAVRAPTPAAAAPVAAQPAPAAPTQVASVGDGGYVIQIASLPTQADAQKSYQSLSSKFGGVIAGRGVDIKAAEIAGKGTFYRVRIPAGSKTDAVALCEKYRAAGGTCLVAK</sequence>